<dbReference type="InterPro" id="IPR013766">
    <property type="entry name" value="Thioredoxin_domain"/>
</dbReference>
<protein>
    <submittedName>
        <fullName evidence="6">Thioredoxin-like</fullName>
    </submittedName>
</protein>
<dbReference type="FunFam" id="3.40.30.10:FF:000245">
    <property type="entry name" value="Thioredoxin"/>
    <property type="match status" value="1"/>
</dbReference>
<keyword evidence="1" id="KW-1015">Disulfide bond</keyword>
<organism evidence="5 6">
    <name type="scientific">Gymnodraco acuticeps</name>
    <name type="common">Antarctic dragonfish</name>
    <dbReference type="NCBI Taxonomy" id="8218"/>
    <lineage>
        <taxon>Eukaryota</taxon>
        <taxon>Metazoa</taxon>
        <taxon>Chordata</taxon>
        <taxon>Craniata</taxon>
        <taxon>Vertebrata</taxon>
        <taxon>Euteleostomi</taxon>
        <taxon>Actinopterygii</taxon>
        <taxon>Neopterygii</taxon>
        <taxon>Teleostei</taxon>
        <taxon>Neoteleostei</taxon>
        <taxon>Acanthomorphata</taxon>
        <taxon>Eupercaria</taxon>
        <taxon>Perciformes</taxon>
        <taxon>Notothenioidei</taxon>
        <taxon>Bathydraconidae</taxon>
        <taxon>Gymnodraco</taxon>
    </lineage>
</organism>
<dbReference type="PROSITE" id="PS00194">
    <property type="entry name" value="THIOREDOXIN_1"/>
    <property type="match status" value="1"/>
</dbReference>
<evidence type="ECO:0000256" key="3">
    <source>
        <dbReference type="SAM" id="SignalP"/>
    </source>
</evidence>
<feature type="domain" description="Thioredoxin" evidence="4">
    <location>
        <begin position="21"/>
        <end position="144"/>
    </location>
</feature>
<dbReference type="PROSITE" id="PS51352">
    <property type="entry name" value="THIOREDOXIN_2"/>
    <property type="match status" value="1"/>
</dbReference>
<dbReference type="FunCoup" id="A0A6P8TBB9">
    <property type="interactions" value="1572"/>
</dbReference>
<dbReference type="CDD" id="cd02947">
    <property type="entry name" value="TRX_family"/>
    <property type="match status" value="1"/>
</dbReference>
<dbReference type="PANTHER" id="PTHR46115">
    <property type="entry name" value="THIOREDOXIN-LIKE PROTEIN 1"/>
    <property type="match status" value="1"/>
</dbReference>
<name>A0A6P8TBB9_GYMAC</name>
<dbReference type="AlphaFoldDB" id="A0A6P8TBB9"/>
<evidence type="ECO:0000256" key="2">
    <source>
        <dbReference type="ARBA" id="ARBA00023284"/>
    </source>
</evidence>
<feature type="chain" id="PRO_5027605218" evidence="3">
    <location>
        <begin position="22"/>
        <end position="144"/>
    </location>
</feature>
<feature type="signal peptide" evidence="3">
    <location>
        <begin position="1"/>
        <end position="21"/>
    </location>
</feature>
<proteinExistence type="predicted"/>
<dbReference type="SUPFAM" id="SSF52833">
    <property type="entry name" value="Thioredoxin-like"/>
    <property type="match status" value="1"/>
</dbReference>
<dbReference type="InParanoid" id="A0A6P8TBB9"/>
<dbReference type="KEGG" id="gacu:117539184"/>
<accession>A0A6P8TBB9</accession>
<evidence type="ECO:0000256" key="1">
    <source>
        <dbReference type="ARBA" id="ARBA00023157"/>
    </source>
</evidence>
<dbReference type="GeneID" id="117539184"/>
<gene>
    <name evidence="6" type="primary">LOC117539184</name>
</gene>
<dbReference type="Proteomes" id="UP000515161">
    <property type="component" value="Unplaced"/>
</dbReference>
<dbReference type="InterPro" id="IPR036249">
    <property type="entry name" value="Thioredoxin-like_sf"/>
</dbReference>
<evidence type="ECO:0000313" key="5">
    <source>
        <dbReference type="Proteomes" id="UP000515161"/>
    </source>
</evidence>
<sequence>MRKWAWLSLSWVLTVSRSSQTLVFGSSAQRTVTAIMGVTNITNLEQFNKALKDAGDKLVVVDFTASWCGPCKKIGPIFKTQADLPENSNVVFLVVDVDVAADVSEKCGIKAMPTFFYYKNGNKVDELTGANDAKLISKLASLRT</sequence>
<keyword evidence="3" id="KW-0732">Signal</keyword>
<dbReference type="RefSeq" id="XP_034061114.1">
    <property type="nucleotide sequence ID" value="XM_034205223.1"/>
</dbReference>
<dbReference type="PRINTS" id="PR00421">
    <property type="entry name" value="THIOREDOXIN"/>
</dbReference>
<keyword evidence="2" id="KW-0676">Redox-active center</keyword>
<evidence type="ECO:0000313" key="6">
    <source>
        <dbReference type="RefSeq" id="XP_034061114.1"/>
    </source>
</evidence>
<dbReference type="OrthoDB" id="2121326at2759"/>
<keyword evidence="5" id="KW-1185">Reference proteome</keyword>
<dbReference type="InterPro" id="IPR017937">
    <property type="entry name" value="Thioredoxin_CS"/>
</dbReference>
<dbReference type="Gene3D" id="3.40.30.10">
    <property type="entry name" value="Glutaredoxin"/>
    <property type="match status" value="1"/>
</dbReference>
<dbReference type="Pfam" id="PF00085">
    <property type="entry name" value="Thioredoxin"/>
    <property type="match status" value="1"/>
</dbReference>
<evidence type="ECO:0000259" key="4">
    <source>
        <dbReference type="PROSITE" id="PS51352"/>
    </source>
</evidence>
<reference evidence="6" key="1">
    <citation type="submission" date="2025-08" db="UniProtKB">
        <authorList>
            <consortium name="RefSeq"/>
        </authorList>
    </citation>
    <scope>IDENTIFICATION</scope>
</reference>